<comment type="caution">
    <text evidence="1">The sequence shown here is derived from an EMBL/GenBank/DDBJ whole genome shotgun (WGS) entry which is preliminary data.</text>
</comment>
<dbReference type="Proteomes" id="UP001153331">
    <property type="component" value="Unassembled WGS sequence"/>
</dbReference>
<evidence type="ECO:0000313" key="2">
    <source>
        <dbReference type="Proteomes" id="UP001153331"/>
    </source>
</evidence>
<reference evidence="1" key="1">
    <citation type="submission" date="2022-11" db="EMBL/GenBank/DDBJ databases">
        <title>Genome Sequence of Boeremia exigua.</title>
        <authorList>
            <person name="Buettner E."/>
        </authorList>
    </citation>
    <scope>NUCLEOTIDE SEQUENCE</scope>
    <source>
        <strain evidence="1">CU02</strain>
    </source>
</reference>
<evidence type="ECO:0000313" key="1">
    <source>
        <dbReference type="EMBL" id="KAJ8110965.1"/>
    </source>
</evidence>
<sequence length="154" mass="17008">MEGPMPANATLSPARCLEDWVADATQHPILAHAATFARQHVVAFLLAGPRLHLVRKELAMALNALKERQINLTVKALKQDLNLLQQRAAAIYRVPQSILSTQRARQPLRANIIANSRNLDNCKEQSAVWAMLAQVKAFKKVLKGAAIIAHKLVL</sequence>
<organism evidence="1 2">
    <name type="scientific">Boeremia exigua</name>
    <dbReference type="NCBI Taxonomy" id="749465"/>
    <lineage>
        <taxon>Eukaryota</taxon>
        <taxon>Fungi</taxon>
        <taxon>Dikarya</taxon>
        <taxon>Ascomycota</taxon>
        <taxon>Pezizomycotina</taxon>
        <taxon>Dothideomycetes</taxon>
        <taxon>Pleosporomycetidae</taxon>
        <taxon>Pleosporales</taxon>
        <taxon>Pleosporineae</taxon>
        <taxon>Didymellaceae</taxon>
        <taxon>Boeremia</taxon>
    </lineage>
</organism>
<gene>
    <name evidence="1" type="ORF">OPT61_g6324</name>
</gene>
<accession>A0ACC2I6Z4</accession>
<keyword evidence="2" id="KW-1185">Reference proteome</keyword>
<proteinExistence type="predicted"/>
<name>A0ACC2I6Z4_9PLEO</name>
<dbReference type="EMBL" id="JAPHNI010000449">
    <property type="protein sequence ID" value="KAJ8110965.1"/>
    <property type="molecule type" value="Genomic_DNA"/>
</dbReference>
<protein>
    <submittedName>
        <fullName evidence="1">Uncharacterized protein</fullName>
    </submittedName>
</protein>